<comment type="caution">
    <text evidence="1">The sequence shown here is derived from an EMBL/GenBank/DDBJ whole genome shotgun (WGS) entry which is preliminary data.</text>
</comment>
<dbReference type="AlphaFoldDB" id="A0AAD5X5S4"/>
<evidence type="ECO:0000313" key="1">
    <source>
        <dbReference type="EMBL" id="KAJ3051349.1"/>
    </source>
</evidence>
<accession>A0AAD5X5S4</accession>
<proteinExistence type="predicted"/>
<keyword evidence="2" id="KW-1185">Reference proteome</keyword>
<dbReference type="Proteomes" id="UP001212841">
    <property type="component" value="Unassembled WGS sequence"/>
</dbReference>
<sequence length="193" mass="22178">MTAFELKAVKFKSRVKRNYDMIPEGLPRPTHGGFAFTLLGKRKCGKTNLICNIILSGYAKAFDSIIILSPTVFLDPTWESLKEAKHANIYFSDKVTNFTLANILQKQKETYLDNPKKSATLLVLDDAGNFFRAKEAKKASKKIADDLSYHLTPRQFEQLLQKATQKKYEFLYVNTEADEDKDIFKRNFTEDFT</sequence>
<organism evidence="1 2">
    <name type="scientific">Rhizophlyctis rosea</name>
    <dbReference type="NCBI Taxonomy" id="64517"/>
    <lineage>
        <taxon>Eukaryota</taxon>
        <taxon>Fungi</taxon>
        <taxon>Fungi incertae sedis</taxon>
        <taxon>Chytridiomycota</taxon>
        <taxon>Chytridiomycota incertae sedis</taxon>
        <taxon>Chytridiomycetes</taxon>
        <taxon>Rhizophlyctidales</taxon>
        <taxon>Rhizophlyctidaceae</taxon>
        <taxon>Rhizophlyctis</taxon>
    </lineage>
</organism>
<name>A0AAD5X5S4_9FUNG</name>
<protein>
    <submittedName>
        <fullName evidence="1">Uncharacterized protein</fullName>
    </submittedName>
</protein>
<gene>
    <name evidence="1" type="ORF">HK097_007660</name>
</gene>
<evidence type="ECO:0000313" key="2">
    <source>
        <dbReference type="Proteomes" id="UP001212841"/>
    </source>
</evidence>
<reference evidence="1" key="1">
    <citation type="submission" date="2020-05" db="EMBL/GenBank/DDBJ databases">
        <title>Phylogenomic resolution of chytrid fungi.</title>
        <authorList>
            <person name="Stajich J.E."/>
            <person name="Amses K."/>
            <person name="Simmons R."/>
            <person name="Seto K."/>
            <person name="Myers J."/>
            <person name="Bonds A."/>
            <person name="Quandt C.A."/>
            <person name="Barry K."/>
            <person name="Liu P."/>
            <person name="Grigoriev I."/>
            <person name="Longcore J.E."/>
            <person name="James T.Y."/>
        </authorList>
    </citation>
    <scope>NUCLEOTIDE SEQUENCE</scope>
    <source>
        <strain evidence="1">JEL0318</strain>
    </source>
</reference>
<dbReference type="EMBL" id="JADGJD010000406">
    <property type="protein sequence ID" value="KAJ3051349.1"/>
    <property type="molecule type" value="Genomic_DNA"/>
</dbReference>